<dbReference type="EnsemblPlants" id="PNT62601">
    <property type="protein sequence ID" value="PNT62601"/>
    <property type="gene ID" value="BRADI_4g05745v3"/>
</dbReference>
<organism evidence="1">
    <name type="scientific">Brachypodium distachyon</name>
    <name type="common">Purple false brome</name>
    <name type="synonym">Trachynia distachya</name>
    <dbReference type="NCBI Taxonomy" id="15368"/>
    <lineage>
        <taxon>Eukaryota</taxon>
        <taxon>Viridiplantae</taxon>
        <taxon>Streptophyta</taxon>
        <taxon>Embryophyta</taxon>
        <taxon>Tracheophyta</taxon>
        <taxon>Spermatophyta</taxon>
        <taxon>Magnoliopsida</taxon>
        <taxon>Liliopsida</taxon>
        <taxon>Poales</taxon>
        <taxon>Poaceae</taxon>
        <taxon>BOP clade</taxon>
        <taxon>Pooideae</taxon>
        <taxon>Stipodae</taxon>
        <taxon>Brachypodieae</taxon>
        <taxon>Brachypodium</taxon>
    </lineage>
</organism>
<proteinExistence type="predicted"/>
<reference evidence="1" key="2">
    <citation type="submission" date="2017-06" db="EMBL/GenBank/DDBJ databases">
        <title>WGS assembly of Brachypodium distachyon.</title>
        <authorList>
            <consortium name="The International Brachypodium Initiative"/>
            <person name="Lucas S."/>
            <person name="Harmon-Smith M."/>
            <person name="Lail K."/>
            <person name="Tice H."/>
            <person name="Grimwood J."/>
            <person name="Bruce D."/>
            <person name="Barry K."/>
            <person name="Shu S."/>
            <person name="Lindquist E."/>
            <person name="Wang M."/>
            <person name="Pitluck S."/>
            <person name="Vogel J.P."/>
            <person name="Garvin D.F."/>
            <person name="Mockler T.C."/>
            <person name="Schmutz J."/>
            <person name="Rokhsar D."/>
            <person name="Bevan M.W."/>
        </authorList>
    </citation>
    <scope>NUCLEOTIDE SEQUENCE</scope>
    <source>
        <strain evidence="1">Bd21</strain>
    </source>
</reference>
<reference evidence="2" key="3">
    <citation type="submission" date="2018-08" db="UniProtKB">
        <authorList>
            <consortium name="EnsemblPlants"/>
        </authorList>
    </citation>
    <scope>IDENTIFICATION</scope>
    <source>
        <strain evidence="2">cv. Bd21</strain>
    </source>
</reference>
<protein>
    <submittedName>
        <fullName evidence="1 2">Uncharacterized protein</fullName>
    </submittedName>
</protein>
<reference evidence="1 2" key="1">
    <citation type="journal article" date="2010" name="Nature">
        <title>Genome sequencing and analysis of the model grass Brachypodium distachyon.</title>
        <authorList>
            <consortium name="International Brachypodium Initiative"/>
        </authorList>
    </citation>
    <scope>NUCLEOTIDE SEQUENCE [LARGE SCALE GENOMIC DNA]</scope>
    <source>
        <strain evidence="1 2">Bd21</strain>
    </source>
</reference>
<gene>
    <name evidence="1" type="ORF">BRADI_4g05745v3</name>
</gene>
<keyword evidence="3" id="KW-1185">Reference proteome</keyword>
<evidence type="ECO:0000313" key="2">
    <source>
        <dbReference type="EnsemblPlants" id="PNT62601"/>
    </source>
</evidence>
<dbReference type="Gramene" id="PNT62601">
    <property type="protein sequence ID" value="PNT62601"/>
    <property type="gene ID" value="BRADI_4g05745v3"/>
</dbReference>
<evidence type="ECO:0000313" key="1">
    <source>
        <dbReference type="EMBL" id="PNT62601.1"/>
    </source>
</evidence>
<accession>A0A2K2CKQ0</accession>
<evidence type="ECO:0000313" key="3">
    <source>
        <dbReference type="Proteomes" id="UP000008810"/>
    </source>
</evidence>
<dbReference type="EMBL" id="CM000883">
    <property type="protein sequence ID" value="PNT62601.1"/>
    <property type="molecule type" value="Genomic_DNA"/>
</dbReference>
<dbReference type="AlphaFoldDB" id="A0A2K2CKQ0"/>
<name>A0A2K2CKQ0_BRADI</name>
<sequence length="32" mass="3710">MLQFFLVLSSSADITEEFFGLSLRFIRPPNSF</sequence>
<dbReference type="Proteomes" id="UP000008810">
    <property type="component" value="Chromosome 4"/>
</dbReference>